<accession>A0A3M9MGB5</accession>
<proteinExistence type="predicted"/>
<keyword evidence="2" id="KW-1003">Cell membrane</keyword>
<dbReference type="InterPro" id="IPR011701">
    <property type="entry name" value="MFS"/>
</dbReference>
<dbReference type="SUPFAM" id="SSF103473">
    <property type="entry name" value="MFS general substrate transporter"/>
    <property type="match status" value="1"/>
</dbReference>
<evidence type="ECO:0000313" key="7">
    <source>
        <dbReference type="EMBL" id="RNI24600.1"/>
    </source>
</evidence>
<dbReference type="GO" id="GO:0022857">
    <property type="term" value="F:transmembrane transporter activity"/>
    <property type="evidence" value="ECO:0007669"/>
    <property type="project" value="InterPro"/>
</dbReference>
<dbReference type="GO" id="GO:0005886">
    <property type="term" value="C:plasma membrane"/>
    <property type="evidence" value="ECO:0007669"/>
    <property type="project" value="UniProtKB-SubCell"/>
</dbReference>
<comment type="subcellular location">
    <subcellularLocation>
        <location evidence="1">Cell membrane</location>
        <topology evidence="1">Multi-pass membrane protein</topology>
    </subcellularLocation>
</comment>
<feature type="transmembrane region" description="Helical" evidence="6">
    <location>
        <begin position="353"/>
        <end position="370"/>
    </location>
</feature>
<feature type="transmembrane region" description="Helical" evidence="6">
    <location>
        <begin position="258"/>
        <end position="280"/>
    </location>
</feature>
<keyword evidence="4 6" id="KW-1133">Transmembrane helix</keyword>
<keyword evidence="8" id="KW-1185">Reference proteome</keyword>
<feature type="transmembrane region" description="Helical" evidence="6">
    <location>
        <begin position="56"/>
        <end position="76"/>
    </location>
</feature>
<feature type="transmembrane region" description="Helical" evidence="6">
    <location>
        <begin position="108"/>
        <end position="127"/>
    </location>
</feature>
<comment type="caution">
    <text evidence="7">The sequence shown here is derived from an EMBL/GenBank/DDBJ whole genome shotgun (WGS) entry which is preliminary data.</text>
</comment>
<dbReference type="CDD" id="cd06173">
    <property type="entry name" value="MFS_MefA_like"/>
    <property type="match status" value="1"/>
</dbReference>
<dbReference type="Proteomes" id="UP000271678">
    <property type="component" value="Unassembled WGS sequence"/>
</dbReference>
<feature type="transmembrane region" description="Helical" evidence="6">
    <location>
        <begin position="287"/>
        <end position="307"/>
    </location>
</feature>
<reference evidence="7 8" key="1">
    <citation type="submission" date="2018-11" db="EMBL/GenBank/DDBJ databases">
        <title>Draft genome of Simplicispira Flexivirga sp. BO-16.</title>
        <authorList>
            <person name="Im W.T."/>
        </authorList>
    </citation>
    <scope>NUCLEOTIDE SEQUENCE [LARGE SCALE GENOMIC DNA]</scope>
    <source>
        <strain evidence="7 8">BO-16</strain>
    </source>
</reference>
<feature type="transmembrane region" description="Helical" evidence="6">
    <location>
        <begin position="31"/>
        <end position="50"/>
    </location>
</feature>
<evidence type="ECO:0000256" key="3">
    <source>
        <dbReference type="ARBA" id="ARBA00022692"/>
    </source>
</evidence>
<feature type="transmembrane region" description="Helical" evidence="6">
    <location>
        <begin position="319"/>
        <end position="341"/>
    </location>
</feature>
<keyword evidence="5 6" id="KW-0472">Membrane</keyword>
<evidence type="ECO:0000256" key="5">
    <source>
        <dbReference type="ARBA" id="ARBA00023136"/>
    </source>
</evidence>
<dbReference type="Pfam" id="PF07690">
    <property type="entry name" value="MFS_1"/>
    <property type="match status" value="1"/>
</dbReference>
<feature type="transmembrane region" description="Helical" evidence="6">
    <location>
        <begin position="83"/>
        <end position="102"/>
    </location>
</feature>
<evidence type="ECO:0000313" key="8">
    <source>
        <dbReference type="Proteomes" id="UP000271678"/>
    </source>
</evidence>
<dbReference type="PANTHER" id="PTHR23513:SF6">
    <property type="entry name" value="MAJOR FACILITATOR SUPERFAMILY ASSOCIATED DOMAIN-CONTAINING PROTEIN"/>
    <property type="match status" value="1"/>
</dbReference>
<dbReference type="AlphaFoldDB" id="A0A3M9MGB5"/>
<dbReference type="RefSeq" id="WP_123269894.1">
    <property type="nucleotide sequence ID" value="NZ_RJJQ01000002.1"/>
</dbReference>
<name>A0A3M9MGB5_9MICO</name>
<sequence length="416" mass="43872">MTTTEEAKKTDALWRNGDYVRLVTGETISKLGSSMAAFVLPLMTLALTGSAAKAGVVGGASTLATVLFSLLAGALVDRWHRKLVMITSSAVRALLWSSIVIAQTLHRLSLAQLVVVGFLSSTMASFFGPAEGAAIRKVVRTEQLPAALSVNQGRQAAANLAGGPLGGVLFGINQMFPFTANALSFFASVVGVASVRHPLGKPERKVRESVIVSIRTGLRFVWSQPAIRDICATAAIINFALTGFDFTIILHLKRNGVPAALIGFIGTASGAGIVLGAMIAPRVPKRIPTGTICVALGWVLLVAYSVMDVFRNSLPVQVTLVFFGLLMVPILNAGLQAYSFAITPDELQGRVRSAISFMAGILTPFTAFLGGLGLEYLGAFTTLSILVVILATSPVLLTMNKHVRSIPLLSEVEPAE</sequence>
<feature type="transmembrane region" description="Helical" evidence="6">
    <location>
        <begin position="376"/>
        <end position="397"/>
    </location>
</feature>
<evidence type="ECO:0000256" key="1">
    <source>
        <dbReference type="ARBA" id="ARBA00004651"/>
    </source>
</evidence>
<gene>
    <name evidence="7" type="ORF">EFY87_02470</name>
</gene>
<dbReference type="Gene3D" id="1.20.1250.20">
    <property type="entry name" value="MFS general substrate transporter like domains"/>
    <property type="match status" value="1"/>
</dbReference>
<evidence type="ECO:0000256" key="4">
    <source>
        <dbReference type="ARBA" id="ARBA00022989"/>
    </source>
</evidence>
<evidence type="ECO:0000256" key="2">
    <source>
        <dbReference type="ARBA" id="ARBA00022475"/>
    </source>
</evidence>
<evidence type="ECO:0000256" key="6">
    <source>
        <dbReference type="SAM" id="Phobius"/>
    </source>
</evidence>
<feature type="transmembrane region" description="Helical" evidence="6">
    <location>
        <begin position="230"/>
        <end position="252"/>
    </location>
</feature>
<dbReference type="EMBL" id="RJJQ01000002">
    <property type="protein sequence ID" value="RNI24600.1"/>
    <property type="molecule type" value="Genomic_DNA"/>
</dbReference>
<organism evidence="7 8">
    <name type="scientific">Flexivirga caeni</name>
    <dbReference type="NCBI Taxonomy" id="2294115"/>
    <lineage>
        <taxon>Bacteria</taxon>
        <taxon>Bacillati</taxon>
        <taxon>Actinomycetota</taxon>
        <taxon>Actinomycetes</taxon>
        <taxon>Micrococcales</taxon>
        <taxon>Dermacoccaceae</taxon>
        <taxon>Flexivirga</taxon>
    </lineage>
</organism>
<keyword evidence="3 6" id="KW-0812">Transmembrane</keyword>
<dbReference type="InterPro" id="IPR036259">
    <property type="entry name" value="MFS_trans_sf"/>
</dbReference>
<protein>
    <submittedName>
        <fullName evidence="7">MFS transporter</fullName>
    </submittedName>
</protein>
<dbReference type="PANTHER" id="PTHR23513">
    <property type="entry name" value="INTEGRAL MEMBRANE EFFLUX PROTEIN-RELATED"/>
    <property type="match status" value="1"/>
</dbReference>
<dbReference type="OrthoDB" id="9815525at2"/>